<accession>A0A0E0BFL7</accession>
<keyword evidence="1" id="KW-1133">Transmembrane helix</keyword>
<feature type="transmembrane region" description="Helical" evidence="1">
    <location>
        <begin position="12"/>
        <end position="33"/>
    </location>
</feature>
<evidence type="ECO:0000313" key="2">
    <source>
        <dbReference type="EnsemblPlants" id="OGLUM11G03560.1"/>
    </source>
</evidence>
<keyword evidence="1" id="KW-0472">Membrane</keyword>
<feature type="transmembrane region" description="Helical" evidence="1">
    <location>
        <begin position="117"/>
        <end position="137"/>
    </location>
</feature>
<feature type="transmembrane region" description="Helical" evidence="1">
    <location>
        <begin position="93"/>
        <end position="110"/>
    </location>
</feature>
<feature type="transmembrane region" description="Helical" evidence="1">
    <location>
        <begin position="164"/>
        <end position="183"/>
    </location>
</feature>
<dbReference type="Proteomes" id="UP000026961">
    <property type="component" value="Chromosome 11"/>
</dbReference>
<proteinExistence type="predicted"/>
<dbReference type="HOGENOM" id="CLU_886776_0_0_1"/>
<sequence length="323" mass="36799">MVDLLLLAPHWPLLLLLVPALAVASFAVAVARIDRVSKVYETRIKEQLENAEFGFLFLEFIYFVIPLFVFTLIDDWAEIFFDCFTPLSLWLDALYTADVIAFHILFIGLTRHNTGKVLIEYGGLALQLVAVFVYVMLKVGDKKYVLSEERNKILTHSEAKTHNIGLLAFFMIAVLAAIIQIQFQFPFPENYSTLAKAIGIFGMFFQVKGENGFKNDAPHIRKLKITATLIKIMTLSYELWAQISQGYRQSVLTKPLCDMTIAALIVNCVLFAARYIGPKTIKEYFFPPSPPTETRKEYFTRTLALLHKDDFPSAVQRADEKHD</sequence>
<dbReference type="EnsemblPlants" id="OGLUM11G03560.1">
    <property type="protein sequence ID" value="OGLUM11G03560.1"/>
    <property type="gene ID" value="OGLUM11G03560"/>
</dbReference>
<keyword evidence="1" id="KW-0812">Transmembrane</keyword>
<organism evidence="2">
    <name type="scientific">Oryza glumipatula</name>
    <dbReference type="NCBI Taxonomy" id="40148"/>
    <lineage>
        <taxon>Eukaryota</taxon>
        <taxon>Viridiplantae</taxon>
        <taxon>Streptophyta</taxon>
        <taxon>Embryophyta</taxon>
        <taxon>Tracheophyta</taxon>
        <taxon>Spermatophyta</taxon>
        <taxon>Magnoliopsida</taxon>
        <taxon>Liliopsida</taxon>
        <taxon>Poales</taxon>
        <taxon>Poaceae</taxon>
        <taxon>BOP clade</taxon>
        <taxon>Oryzoideae</taxon>
        <taxon>Oryzeae</taxon>
        <taxon>Oryzinae</taxon>
        <taxon>Oryza</taxon>
    </lineage>
</organism>
<reference evidence="2" key="2">
    <citation type="submission" date="2018-05" db="EMBL/GenBank/DDBJ databases">
        <title>OgluRS3 (Oryza glumaepatula Reference Sequence Version 3).</title>
        <authorList>
            <person name="Zhang J."/>
            <person name="Kudrna D."/>
            <person name="Lee S."/>
            <person name="Talag J."/>
            <person name="Welchert J."/>
            <person name="Wing R.A."/>
        </authorList>
    </citation>
    <scope>NUCLEOTIDE SEQUENCE [LARGE SCALE GENOMIC DNA]</scope>
</reference>
<feature type="transmembrane region" description="Helical" evidence="1">
    <location>
        <begin position="53"/>
        <end position="73"/>
    </location>
</feature>
<keyword evidence="3" id="KW-1185">Reference proteome</keyword>
<dbReference type="AlphaFoldDB" id="A0A0E0BFL7"/>
<protein>
    <submittedName>
        <fullName evidence="2">Uncharacterized protein</fullName>
    </submittedName>
</protein>
<name>A0A0E0BFL7_9ORYZ</name>
<evidence type="ECO:0000313" key="3">
    <source>
        <dbReference type="Proteomes" id="UP000026961"/>
    </source>
</evidence>
<reference evidence="2" key="1">
    <citation type="submission" date="2015-04" db="UniProtKB">
        <authorList>
            <consortium name="EnsemblPlants"/>
        </authorList>
    </citation>
    <scope>IDENTIFICATION</scope>
</reference>
<evidence type="ECO:0000256" key="1">
    <source>
        <dbReference type="SAM" id="Phobius"/>
    </source>
</evidence>
<dbReference type="Gramene" id="OGLUM11G03560.1">
    <property type="protein sequence ID" value="OGLUM11G03560.1"/>
    <property type="gene ID" value="OGLUM11G03560"/>
</dbReference>